<dbReference type="InterPro" id="IPR006600">
    <property type="entry name" value="HTH_CenpB_DNA-bd_dom"/>
</dbReference>
<reference evidence="3" key="1">
    <citation type="submission" date="2021-06" db="EMBL/GenBank/DDBJ databases">
        <authorList>
            <person name="Kallberg Y."/>
            <person name="Tangrot J."/>
            <person name="Rosling A."/>
        </authorList>
    </citation>
    <scope>NUCLEOTIDE SEQUENCE</scope>
    <source>
        <strain evidence="3">MA453B</strain>
    </source>
</reference>
<feature type="domain" description="HTH CENPB-type" evidence="2">
    <location>
        <begin position="1"/>
        <end position="53"/>
    </location>
</feature>
<feature type="non-terminal residue" evidence="3">
    <location>
        <position position="1"/>
    </location>
</feature>
<dbReference type="Pfam" id="PF03221">
    <property type="entry name" value="HTH_Tnp_Tc5"/>
    <property type="match status" value="1"/>
</dbReference>
<evidence type="ECO:0000313" key="3">
    <source>
        <dbReference type="EMBL" id="CAG8756274.1"/>
    </source>
</evidence>
<evidence type="ECO:0000313" key="4">
    <source>
        <dbReference type="Proteomes" id="UP000789405"/>
    </source>
</evidence>
<proteinExistence type="predicted"/>
<dbReference type="AlphaFoldDB" id="A0A9N9J098"/>
<evidence type="ECO:0000256" key="1">
    <source>
        <dbReference type="ARBA" id="ARBA00023125"/>
    </source>
</evidence>
<protein>
    <submittedName>
        <fullName evidence="3">7233_t:CDS:1</fullName>
    </submittedName>
</protein>
<dbReference type="EMBL" id="CAJVPY010016284">
    <property type="protein sequence ID" value="CAG8756274.1"/>
    <property type="molecule type" value="Genomic_DNA"/>
</dbReference>
<gene>
    <name evidence="3" type="ORF">DERYTH_LOCUS17361</name>
</gene>
<keyword evidence="4" id="KW-1185">Reference proteome</keyword>
<dbReference type="PROSITE" id="PS51253">
    <property type="entry name" value="HTH_CENPB"/>
    <property type="match status" value="1"/>
</dbReference>
<dbReference type="Proteomes" id="UP000789405">
    <property type="component" value="Unassembled WGS sequence"/>
</dbReference>
<accession>A0A9N9J098</accession>
<comment type="caution">
    <text evidence="3">The sequence shown here is derived from an EMBL/GenBank/DDBJ whole genome shotgun (WGS) entry which is preliminary data.</text>
</comment>
<dbReference type="GO" id="GO:0003677">
    <property type="term" value="F:DNA binding"/>
    <property type="evidence" value="ECO:0007669"/>
    <property type="project" value="UniProtKB-KW"/>
</dbReference>
<sequence>QLKTVTRYMISAKARSLAGKQEYYTLYPDIYKYQFSYKWVDRFIFRHSLVHYRYTTTIQKLPENYAELQQKFLSFVLYWRTKYNYPLNLIDNMDETPMAFNLPSQTTVEKRGAQTISILTTGHEFTNFTITLACLADGTKLPLFIIFKLVNVPREQFPNSIYIHANPSS</sequence>
<keyword evidence="1" id="KW-0238">DNA-binding</keyword>
<organism evidence="3 4">
    <name type="scientific">Dentiscutata erythropus</name>
    <dbReference type="NCBI Taxonomy" id="1348616"/>
    <lineage>
        <taxon>Eukaryota</taxon>
        <taxon>Fungi</taxon>
        <taxon>Fungi incertae sedis</taxon>
        <taxon>Mucoromycota</taxon>
        <taxon>Glomeromycotina</taxon>
        <taxon>Glomeromycetes</taxon>
        <taxon>Diversisporales</taxon>
        <taxon>Gigasporaceae</taxon>
        <taxon>Dentiscutata</taxon>
    </lineage>
</organism>
<name>A0A9N9J098_9GLOM</name>
<dbReference type="OrthoDB" id="2426885at2759"/>
<evidence type="ECO:0000259" key="2">
    <source>
        <dbReference type="PROSITE" id="PS51253"/>
    </source>
</evidence>